<feature type="compositionally biased region" description="Basic residues" evidence="1">
    <location>
        <begin position="237"/>
        <end position="254"/>
    </location>
</feature>
<reference evidence="2" key="1">
    <citation type="submission" date="2020-02" db="EMBL/GenBank/DDBJ databases">
        <authorList>
            <person name="Meier V. D."/>
        </authorList>
    </citation>
    <scope>NUCLEOTIDE SEQUENCE</scope>
    <source>
        <strain evidence="2">AVDCRST_MAG36</strain>
    </source>
</reference>
<dbReference type="AlphaFoldDB" id="A0A6J4KTG5"/>
<feature type="compositionally biased region" description="Basic residues" evidence="1">
    <location>
        <begin position="1"/>
        <end position="18"/>
    </location>
</feature>
<feature type="non-terminal residue" evidence="2">
    <location>
        <position position="357"/>
    </location>
</feature>
<feature type="compositionally biased region" description="Low complexity" evidence="1">
    <location>
        <begin position="25"/>
        <end position="36"/>
    </location>
</feature>
<feature type="compositionally biased region" description="Gly residues" evidence="1">
    <location>
        <begin position="79"/>
        <end position="95"/>
    </location>
</feature>
<evidence type="ECO:0000256" key="1">
    <source>
        <dbReference type="SAM" id="MobiDB-lite"/>
    </source>
</evidence>
<feature type="compositionally biased region" description="Basic residues" evidence="1">
    <location>
        <begin position="291"/>
        <end position="300"/>
    </location>
</feature>
<feature type="compositionally biased region" description="Basic and acidic residues" evidence="1">
    <location>
        <begin position="208"/>
        <end position="217"/>
    </location>
</feature>
<protein>
    <submittedName>
        <fullName evidence="2">Peptide chain release factor 2</fullName>
    </submittedName>
</protein>
<dbReference type="EMBL" id="CADCUH010000003">
    <property type="protein sequence ID" value="CAA9314465.1"/>
    <property type="molecule type" value="Genomic_DNA"/>
</dbReference>
<feature type="non-terminal residue" evidence="2">
    <location>
        <position position="1"/>
    </location>
</feature>
<feature type="compositionally biased region" description="Basic residues" evidence="1">
    <location>
        <begin position="68"/>
        <end position="78"/>
    </location>
</feature>
<proteinExistence type="predicted"/>
<name>A0A6J4KTG5_9ACTN</name>
<sequence length="357" mass="39037">AHHRAGARHRPHAARARRAGGAGRRAGPVGRPGQRPAGDRQALRAARRPRALHRAQGPARRPRDARGARRRGSRRRRAGGGGGGGDAGRQGGRGARGPDAAERGVRLPRGAADHPVRRRWCRRSGLRGVAHADVHAVGGAQQVPGRGLRHLLRRGGGHQVRHLRGPRALCLRHPLGRGRHPPARADQPVRQPGPAPDVVRRGRGRAGARADRQHRDPGGGGAGRRLPVQRPRGPVGQHHRLRRTSHPRPDRHRRLLPEREEPAAEQGVGDGDPQGEALGEEARGGEGAPRRAARRRRRLVGRPDALLRPPPVPDGQGPAHRVRDRQPHRGLRRRHRRVPRGGDPLAHGRGQRRRRRL</sequence>
<gene>
    <name evidence="2" type="ORF">AVDCRST_MAG36-28</name>
</gene>
<feature type="compositionally biased region" description="Basic and acidic residues" evidence="1">
    <location>
        <begin position="99"/>
        <end position="115"/>
    </location>
</feature>
<feature type="region of interest" description="Disordered" evidence="1">
    <location>
        <begin position="1"/>
        <end position="116"/>
    </location>
</feature>
<evidence type="ECO:0000313" key="2">
    <source>
        <dbReference type="EMBL" id="CAA9314465.1"/>
    </source>
</evidence>
<feature type="region of interest" description="Disordered" evidence="1">
    <location>
        <begin position="172"/>
        <end position="357"/>
    </location>
</feature>
<accession>A0A6J4KTG5</accession>
<organism evidence="2">
    <name type="scientific">uncultured Nocardioidaceae bacterium</name>
    <dbReference type="NCBI Taxonomy" id="253824"/>
    <lineage>
        <taxon>Bacteria</taxon>
        <taxon>Bacillati</taxon>
        <taxon>Actinomycetota</taxon>
        <taxon>Actinomycetes</taxon>
        <taxon>Propionibacteriales</taxon>
        <taxon>Nocardioidaceae</taxon>
        <taxon>environmental samples</taxon>
    </lineage>
</organism>
<feature type="compositionally biased region" description="Basic residues" evidence="1">
    <location>
        <begin position="320"/>
        <end position="339"/>
    </location>
</feature>